<dbReference type="Pfam" id="PF18062">
    <property type="entry name" value="RE_AspBHI_N"/>
    <property type="match status" value="1"/>
</dbReference>
<keyword evidence="3" id="KW-0378">Hydrolase</keyword>
<sequence length="385" mass="44616">MLGNLYRLGHEYIDKASTRNEEDQFSRWINIKNSGMRNSPGIRPLKYVSRFSDAPAYLILVTSDTNSGESNPWHDIVDLSEGEILYWGDAKFNYEKRYNDFEGNKTLEVINHLILDGNFNYVPPILHFSKTRTGIVRFNGLCILDKMELTWFVDNKSGLPIKNYRCHLSILDVEEVDITWLHNRARANDFEEIKVIDADAPSSWREYKNGKINKLHVWKNKIRTPESQLPKEGSPDAKILEQLVSLSPIEFEAVTVALFRQLKDVTHSITQTRPTKDGGFDFIGHFSLPYPLAYDINFLGEAKRFGRKNRVEPRHLSRLVARLSRGQYGIFVTTSYYSKQAQEEVYQDGYPVKLFSGADLVFLFRELRLVQGEQIKPEWLNEVIK</sequence>
<dbReference type="GO" id="GO:0003677">
    <property type="term" value="F:DNA binding"/>
    <property type="evidence" value="ECO:0007669"/>
    <property type="project" value="InterPro"/>
</dbReference>
<accession>A0A654AUE6</accession>
<dbReference type="AlphaFoldDB" id="A0A654AUE6"/>
<keyword evidence="3" id="KW-0540">Nuclease</keyword>
<dbReference type="Gene3D" id="3.40.1350.10">
    <property type="match status" value="1"/>
</dbReference>
<dbReference type="InterPro" id="IPR011856">
    <property type="entry name" value="tRNA_endonuc-like_dom_sf"/>
</dbReference>
<dbReference type="InterPro" id="IPR007560">
    <property type="entry name" value="Restrct_endonuc_IV_Mrr"/>
</dbReference>
<dbReference type="InterPro" id="IPR041409">
    <property type="entry name" value="RE_AspBHI_N"/>
</dbReference>
<protein>
    <submittedName>
        <fullName evidence="3">Restriction endonuclease</fullName>
    </submittedName>
</protein>
<dbReference type="EMBL" id="CABWMC010000031">
    <property type="protein sequence ID" value="VXC71322.1"/>
    <property type="molecule type" value="Genomic_DNA"/>
</dbReference>
<dbReference type="Gene3D" id="2.30.280.20">
    <property type="match status" value="1"/>
</dbReference>
<proteinExistence type="predicted"/>
<keyword evidence="3" id="KW-0255">Endonuclease</keyword>
<dbReference type="RefSeq" id="WP_159146679.1">
    <property type="nucleotide sequence ID" value="NZ_LR733376.1"/>
</dbReference>
<feature type="domain" description="Restriction endonuclease AspBHI N-terminal" evidence="2">
    <location>
        <begin position="19"/>
        <end position="209"/>
    </location>
</feature>
<evidence type="ECO:0000313" key="4">
    <source>
        <dbReference type="Proteomes" id="UP000437562"/>
    </source>
</evidence>
<evidence type="ECO:0000259" key="1">
    <source>
        <dbReference type="Pfam" id="PF04471"/>
    </source>
</evidence>
<dbReference type="Proteomes" id="UP000437562">
    <property type="component" value="Unassembled WGS sequence"/>
</dbReference>
<evidence type="ECO:0000313" key="3">
    <source>
        <dbReference type="EMBL" id="VXC71322.1"/>
    </source>
</evidence>
<dbReference type="GO" id="GO:0004519">
    <property type="term" value="F:endonuclease activity"/>
    <property type="evidence" value="ECO:0007669"/>
    <property type="project" value="UniProtKB-KW"/>
</dbReference>
<organism evidence="3 4">
    <name type="scientific">Bacillus mycoides</name>
    <dbReference type="NCBI Taxonomy" id="1405"/>
    <lineage>
        <taxon>Bacteria</taxon>
        <taxon>Bacillati</taxon>
        <taxon>Bacillota</taxon>
        <taxon>Bacilli</taxon>
        <taxon>Bacillales</taxon>
        <taxon>Bacillaceae</taxon>
        <taxon>Bacillus</taxon>
        <taxon>Bacillus cereus group</taxon>
    </lineage>
</organism>
<feature type="domain" description="Restriction endonuclease type IV Mrr" evidence="1">
    <location>
        <begin position="245"/>
        <end position="361"/>
    </location>
</feature>
<gene>
    <name evidence="3" type="ORF">BACI71_60097</name>
</gene>
<dbReference type="GO" id="GO:0009307">
    <property type="term" value="P:DNA restriction-modification system"/>
    <property type="evidence" value="ECO:0007669"/>
    <property type="project" value="InterPro"/>
</dbReference>
<evidence type="ECO:0000259" key="2">
    <source>
        <dbReference type="Pfam" id="PF18062"/>
    </source>
</evidence>
<reference evidence="3 4" key="1">
    <citation type="submission" date="2019-10" db="EMBL/GenBank/DDBJ databases">
        <authorList>
            <person name="Karimi E."/>
        </authorList>
    </citation>
    <scope>NUCLEOTIDE SEQUENCE [LARGE SCALE GENOMIC DNA]</scope>
    <source>
        <strain evidence="3">Bacillus sp. 71</strain>
    </source>
</reference>
<name>A0A654AUE6_BACMY</name>
<dbReference type="Pfam" id="PF04471">
    <property type="entry name" value="Mrr_cat"/>
    <property type="match status" value="1"/>
</dbReference>